<sequence>MAKVSAGDIHNGVTIEVDGKVCQVIDFMHVKPGKGAAFVRVKMKNIIDGGVVETTFRPTETFEQAHIERKKMQYLYNDGEFYNYMDNETFEQIMISAEDAADSMKFVKENEEVTISFYQGNAFAIDPPLSVELVVTETEPGVKGNTATGATKPAIVETGAKVNVPLFVDQGETIKIDTRTGAYLSRA</sequence>
<evidence type="ECO:0000259" key="11">
    <source>
        <dbReference type="SMART" id="SM00841"/>
    </source>
</evidence>
<evidence type="ECO:0000313" key="14">
    <source>
        <dbReference type="Proteomes" id="UP000095597"/>
    </source>
</evidence>
<evidence type="ECO:0000313" key="13">
    <source>
        <dbReference type="EMBL" id="CUN07038.1"/>
    </source>
</evidence>
<dbReference type="InterPro" id="IPR008991">
    <property type="entry name" value="Translation_prot_SH3-like_sf"/>
</dbReference>
<feature type="domain" description="Elongation factor P C-terminal" evidence="11">
    <location>
        <begin position="131"/>
        <end position="186"/>
    </location>
</feature>
<dbReference type="Pfam" id="PF09285">
    <property type="entry name" value="Elong-fact-P_C"/>
    <property type="match status" value="1"/>
</dbReference>
<feature type="domain" description="Translation elongation factor P/YeiP central" evidence="12">
    <location>
        <begin position="69"/>
        <end position="123"/>
    </location>
</feature>
<dbReference type="EMBL" id="CYXO01000010">
    <property type="protein sequence ID" value="CUN07038.1"/>
    <property type="molecule type" value="Genomic_DNA"/>
</dbReference>
<dbReference type="HAMAP" id="MF_00141">
    <property type="entry name" value="EF_P"/>
    <property type="match status" value="1"/>
</dbReference>
<keyword evidence="4 8" id="KW-0963">Cytoplasm</keyword>
<dbReference type="AlphaFoldDB" id="A0A173U0P8"/>
<dbReference type="Pfam" id="PF08207">
    <property type="entry name" value="EFP_N"/>
    <property type="match status" value="1"/>
</dbReference>
<evidence type="ECO:0000256" key="8">
    <source>
        <dbReference type="HAMAP-Rule" id="MF_00141"/>
    </source>
</evidence>
<comment type="function">
    <text evidence="7 8">Involved in peptide bond synthesis. Stimulates efficient translation and peptide-bond synthesis on native or reconstituted 70S ribosomes in vitro. Probably functions indirectly by altering the affinity of the ribosome for aminoacyl-tRNA, thus increasing their reactivity as acceptors for peptidyl transferase.</text>
</comment>
<dbReference type="FunFam" id="2.40.50.140:FF:000009">
    <property type="entry name" value="Elongation factor P"/>
    <property type="match status" value="1"/>
</dbReference>
<dbReference type="FunFam" id="2.40.50.140:FF:000004">
    <property type="entry name" value="Elongation factor P"/>
    <property type="match status" value="1"/>
</dbReference>
<dbReference type="PANTHER" id="PTHR30053:SF12">
    <property type="entry name" value="ELONGATION FACTOR P (EF-P) FAMILY PROTEIN"/>
    <property type="match status" value="1"/>
</dbReference>
<keyword evidence="6 8" id="KW-0648">Protein biosynthesis</keyword>
<dbReference type="UniPathway" id="UPA00345"/>
<name>A0A173U0P8_9FIRM</name>
<dbReference type="PANTHER" id="PTHR30053">
    <property type="entry name" value="ELONGATION FACTOR P"/>
    <property type="match status" value="1"/>
</dbReference>
<evidence type="ECO:0000256" key="7">
    <source>
        <dbReference type="ARBA" id="ARBA00025469"/>
    </source>
</evidence>
<dbReference type="SUPFAM" id="SSF50104">
    <property type="entry name" value="Translation proteins SH3-like domain"/>
    <property type="match status" value="1"/>
</dbReference>
<dbReference type="RefSeq" id="WP_055214403.1">
    <property type="nucleotide sequence ID" value="NZ_CYXO01000010.1"/>
</dbReference>
<organism evidence="13 14">
    <name type="scientific">Dorea longicatena</name>
    <dbReference type="NCBI Taxonomy" id="88431"/>
    <lineage>
        <taxon>Bacteria</taxon>
        <taxon>Bacillati</taxon>
        <taxon>Bacillota</taxon>
        <taxon>Clostridia</taxon>
        <taxon>Lachnospirales</taxon>
        <taxon>Lachnospiraceae</taxon>
        <taxon>Dorea</taxon>
    </lineage>
</organism>
<dbReference type="InterPro" id="IPR001059">
    <property type="entry name" value="Transl_elong_P/YeiP_cen"/>
</dbReference>
<dbReference type="SMART" id="SM00841">
    <property type="entry name" value="Elong-fact-P_C"/>
    <property type="match status" value="1"/>
</dbReference>
<dbReference type="CDD" id="cd04470">
    <property type="entry name" value="S1_EF-P_repeat_1"/>
    <property type="match status" value="1"/>
</dbReference>
<evidence type="ECO:0000256" key="6">
    <source>
        <dbReference type="ARBA" id="ARBA00022917"/>
    </source>
</evidence>
<evidence type="ECO:0000256" key="1">
    <source>
        <dbReference type="ARBA" id="ARBA00004496"/>
    </source>
</evidence>
<dbReference type="GO" id="GO:0005829">
    <property type="term" value="C:cytosol"/>
    <property type="evidence" value="ECO:0007669"/>
    <property type="project" value="UniProtKB-ARBA"/>
</dbReference>
<dbReference type="PROSITE" id="PS01275">
    <property type="entry name" value="EFP"/>
    <property type="match status" value="1"/>
</dbReference>
<dbReference type="GO" id="GO:0003746">
    <property type="term" value="F:translation elongation factor activity"/>
    <property type="evidence" value="ECO:0007669"/>
    <property type="project" value="UniProtKB-UniRule"/>
</dbReference>
<comment type="similarity">
    <text evidence="3 8 10">Belongs to the elongation factor P family.</text>
</comment>
<dbReference type="CDD" id="cd05794">
    <property type="entry name" value="S1_EF-P_repeat_2"/>
    <property type="match status" value="1"/>
</dbReference>
<evidence type="ECO:0000256" key="3">
    <source>
        <dbReference type="ARBA" id="ARBA00009479"/>
    </source>
</evidence>
<dbReference type="Pfam" id="PF01132">
    <property type="entry name" value="EFP"/>
    <property type="match status" value="1"/>
</dbReference>
<evidence type="ECO:0000256" key="9">
    <source>
        <dbReference type="NCBIfam" id="TIGR00038"/>
    </source>
</evidence>
<comment type="subcellular location">
    <subcellularLocation>
        <location evidence="1 8">Cytoplasm</location>
    </subcellularLocation>
</comment>
<keyword evidence="5 8" id="KW-0251">Elongation factor</keyword>
<dbReference type="OrthoDB" id="9801844at2"/>
<dbReference type="InterPro" id="IPR012340">
    <property type="entry name" value="NA-bd_OB-fold"/>
</dbReference>
<dbReference type="Gene3D" id="2.30.30.30">
    <property type="match status" value="1"/>
</dbReference>
<evidence type="ECO:0000256" key="5">
    <source>
        <dbReference type="ARBA" id="ARBA00022768"/>
    </source>
</evidence>
<dbReference type="InterPro" id="IPR013185">
    <property type="entry name" value="Transl_elong_KOW-like"/>
</dbReference>
<dbReference type="InterPro" id="IPR015365">
    <property type="entry name" value="Elong-fact-P_C"/>
</dbReference>
<dbReference type="GO" id="GO:0043043">
    <property type="term" value="P:peptide biosynthetic process"/>
    <property type="evidence" value="ECO:0007669"/>
    <property type="project" value="InterPro"/>
</dbReference>
<dbReference type="NCBIfam" id="TIGR00038">
    <property type="entry name" value="efp"/>
    <property type="match status" value="1"/>
</dbReference>
<dbReference type="FunFam" id="2.30.30.30:FF:000003">
    <property type="entry name" value="Elongation factor P"/>
    <property type="match status" value="1"/>
</dbReference>
<dbReference type="SUPFAM" id="SSF50249">
    <property type="entry name" value="Nucleic acid-binding proteins"/>
    <property type="match status" value="2"/>
</dbReference>
<evidence type="ECO:0000259" key="12">
    <source>
        <dbReference type="SMART" id="SM01185"/>
    </source>
</evidence>
<comment type="pathway">
    <text evidence="2 8">Protein biosynthesis; polypeptide chain elongation.</text>
</comment>
<dbReference type="InterPro" id="IPR011768">
    <property type="entry name" value="Transl_elongation_fac_P"/>
</dbReference>
<gene>
    <name evidence="8 13" type="primary">efp</name>
    <name evidence="13" type="ORF">ERS852573_01781</name>
</gene>
<dbReference type="InterPro" id="IPR013852">
    <property type="entry name" value="Transl_elong_P/YeiP_CS"/>
</dbReference>
<dbReference type="PIRSF" id="PIRSF005901">
    <property type="entry name" value="EF-P"/>
    <property type="match status" value="1"/>
</dbReference>
<protein>
    <recommendedName>
        <fullName evidence="8 9">Elongation factor P</fullName>
        <shortName evidence="8">EF-P</shortName>
    </recommendedName>
</protein>
<accession>A0A173U0P8</accession>
<dbReference type="Gene3D" id="2.40.50.140">
    <property type="entry name" value="Nucleic acid-binding proteins"/>
    <property type="match status" value="2"/>
</dbReference>
<dbReference type="NCBIfam" id="NF001810">
    <property type="entry name" value="PRK00529.1"/>
    <property type="match status" value="1"/>
</dbReference>
<evidence type="ECO:0000256" key="4">
    <source>
        <dbReference type="ARBA" id="ARBA00022490"/>
    </source>
</evidence>
<evidence type="ECO:0000256" key="2">
    <source>
        <dbReference type="ARBA" id="ARBA00004815"/>
    </source>
</evidence>
<proteinExistence type="inferred from homology"/>
<dbReference type="Proteomes" id="UP000095597">
    <property type="component" value="Unassembled WGS sequence"/>
</dbReference>
<evidence type="ECO:0000256" key="10">
    <source>
        <dbReference type="RuleBase" id="RU004389"/>
    </source>
</evidence>
<dbReference type="InterPro" id="IPR020599">
    <property type="entry name" value="Transl_elong_fac_P/YeiP"/>
</dbReference>
<dbReference type="InterPro" id="IPR014722">
    <property type="entry name" value="Rib_uL2_dom2"/>
</dbReference>
<reference evidence="13 14" key="1">
    <citation type="submission" date="2015-09" db="EMBL/GenBank/DDBJ databases">
        <authorList>
            <consortium name="Pathogen Informatics"/>
        </authorList>
    </citation>
    <scope>NUCLEOTIDE SEQUENCE [LARGE SCALE GENOMIC DNA]</scope>
    <source>
        <strain evidence="13 14">2789STDY5834961</strain>
    </source>
</reference>
<dbReference type="SMART" id="SM01185">
    <property type="entry name" value="EFP"/>
    <property type="match status" value="1"/>
</dbReference>